<dbReference type="PANTHER" id="PTHR10631">
    <property type="entry name" value="N 2 ,N 2 -DIMETHYLGUANOSINE TRNA METHYLTRANSFERASE"/>
    <property type="match status" value="1"/>
</dbReference>
<evidence type="ECO:0000256" key="8">
    <source>
        <dbReference type="ARBA" id="ARBA00051897"/>
    </source>
</evidence>
<dbReference type="SUPFAM" id="SSF53335">
    <property type="entry name" value="S-adenosyl-L-methionine-dependent methyltransferases"/>
    <property type="match status" value="1"/>
</dbReference>
<gene>
    <name evidence="12" type="ORF">ABMA28_005542</name>
</gene>
<dbReference type="InterPro" id="IPR042296">
    <property type="entry name" value="tRNA_met_Trm1_C"/>
</dbReference>
<evidence type="ECO:0000256" key="10">
    <source>
        <dbReference type="PROSITE-ProRule" id="PRU00958"/>
    </source>
</evidence>
<accession>A0ABD0SR06</accession>
<dbReference type="FunFam" id="3.40.50.150:FF:000051">
    <property type="entry name" value="tRNA (guanine(26)-N(2))-dimethyltransferase"/>
    <property type="match status" value="1"/>
</dbReference>
<comment type="catalytic activity">
    <reaction evidence="8 10">
        <text>guanosine(26) in tRNA + 2 S-adenosyl-L-methionine = N(2)-dimethylguanosine(26) in tRNA + 2 S-adenosyl-L-homocysteine + 2 H(+)</text>
        <dbReference type="Rhea" id="RHEA:43140"/>
        <dbReference type="Rhea" id="RHEA-COMP:10359"/>
        <dbReference type="Rhea" id="RHEA-COMP:10360"/>
        <dbReference type="ChEBI" id="CHEBI:15378"/>
        <dbReference type="ChEBI" id="CHEBI:57856"/>
        <dbReference type="ChEBI" id="CHEBI:59789"/>
        <dbReference type="ChEBI" id="CHEBI:74269"/>
        <dbReference type="ChEBI" id="CHEBI:74513"/>
        <dbReference type="EC" id="2.1.1.216"/>
    </reaction>
</comment>
<evidence type="ECO:0000256" key="3">
    <source>
        <dbReference type="ARBA" id="ARBA00022679"/>
    </source>
</evidence>
<evidence type="ECO:0000256" key="1">
    <source>
        <dbReference type="ARBA" id="ARBA00022555"/>
    </source>
</evidence>
<dbReference type="GO" id="GO:0032259">
    <property type="term" value="P:methylation"/>
    <property type="evidence" value="ECO:0007669"/>
    <property type="project" value="UniProtKB-UniRule"/>
</dbReference>
<dbReference type="GO" id="GO:0008033">
    <property type="term" value="P:tRNA processing"/>
    <property type="evidence" value="ECO:0007669"/>
    <property type="project" value="UniProtKB-UniRule"/>
</dbReference>
<dbReference type="EMBL" id="JBEDNZ010000018">
    <property type="protein sequence ID" value="KAL0820876.1"/>
    <property type="molecule type" value="Genomic_DNA"/>
</dbReference>
<name>A0ABD0SR06_LOXSC</name>
<dbReference type="Proteomes" id="UP001549921">
    <property type="component" value="Unassembled WGS sequence"/>
</dbReference>
<comment type="similarity">
    <text evidence="10">Belongs to the class I-like SAM-binding methyltransferase superfamily. Trm1 family.</text>
</comment>
<dbReference type="Gene3D" id="3.40.50.150">
    <property type="entry name" value="Vaccinia Virus protein VP39"/>
    <property type="match status" value="1"/>
</dbReference>
<feature type="region of interest" description="Disordered" evidence="11">
    <location>
        <begin position="544"/>
        <end position="572"/>
    </location>
</feature>
<proteinExistence type="inferred from homology"/>
<dbReference type="GO" id="GO:0000049">
    <property type="term" value="F:tRNA binding"/>
    <property type="evidence" value="ECO:0007669"/>
    <property type="project" value="UniProtKB-UniRule"/>
</dbReference>
<organism evidence="12 13">
    <name type="scientific">Loxostege sticticalis</name>
    <name type="common">Beet webworm moth</name>
    <dbReference type="NCBI Taxonomy" id="481309"/>
    <lineage>
        <taxon>Eukaryota</taxon>
        <taxon>Metazoa</taxon>
        <taxon>Ecdysozoa</taxon>
        <taxon>Arthropoda</taxon>
        <taxon>Hexapoda</taxon>
        <taxon>Insecta</taxon>
        <taxon>Pterygota</taxon>
        <taxon>Neoptera</taxon>
        <taxon>Endopterygota</taxon>
        <taxon>Lepidoptera</taxon>
        <taxon>Glossata</taxon>
        <taxon>Ditrysia</taxon>
        <taxon>Pyraloidea</taxon>
        <taxon>Crambidae</taxon>
        <taxon>Pyraustinae</taxon>
        <taxon>Loxostege</taxon>
    </lineage>
</organism>
<reference evidence="12 13" key="1">
    <citation type="submission" date="2024-06" db="EMBL/GenBank/DDBJ databases">
        <title>A chromosome-level genome assembly of beet webworm, Loxostege sticticalis.</title>
        <authorList>
            <person name="Zhang Y."/>
        </authorList>
    </citation>
    <scope>NUCLEOTIDE SEQUENCE [LARGE SCALE GENOMIC DNA]</scope>
    <source>
        <strain evidence="12">AQ028</strain>
        <tissue evidence="12">Male pupae</tissue>
    </source>
</reference>
<keyword evidence="6 10" id="KW-0694">RNA-binding</keyword>
<evidence type="ECO:0000256" key="11">
    <source>
        <dbReference type="SAM" id="MobiDB-lite"/>
    </source>
</evidence>
<comment type="caution">
    <text evidence="12">The sequence shown here is derived from an EMBL/GenBank/DDBJ whole genome shotgun (WGS) entry which is preliminary data.</text>
</comment>
<dbReference type="AlphaFoldDB" id="A0ABD0SR06"/>
<dbReference type="PANTHER" id="PTHR10631:SF3">
    <property type="entry name" value="TRNA (GUANINE(26)-N(2))-DIMETHYLTRANSFERASE"/>
    <property type="match status" value="1"/>
</dbReference>
<protein>
    <recommendedName>
        <fullName evidence="9 10">tRNA (guanine(26)-N(2))-dimethyltransferase</fullName>
        <ecNumber evidence="7 10">2.1.1.216</ecNumber>
    </recommendedName>
</protein>
<keyword evidence="1 10" id="KW-0820">tRNA-binding</keyword>
<dbReference type="FunFam" id="3.30.56.70:FF:000001">
    <property type="entry name" value="tRNA (guanine(26)-N(2))-dimethyltransferase"/>
    <property type="match status" value="1"/>
</dbReference>
<dbReference type="EC" id="2.1.1.216" evidence="7 10"/>
<evidence type="ECO:0000256" key="5">
    <source>
        <dbReference type="ARBA" id="ARBA00022694"/>
    </source>
</evidence>
<evidence type="ECO:0000256" key="9">
    <source>
        <dbReference type="ARBA" id="ARBA00074266"/>
    </source>
</evidence>
<evidence type="ECO:0000313" key="12">
    <source>
        <dbReference type="EMBL" id="KAL0820876.1"/>
    </source>
</evidence>
<evidence type="ECO:0000256" key="6">
    <source>
        <dbReference type="ARBA" id="ARBA00022884"/>
    </source>
</evidence>
<dbReference type="InterPro" id="IPR029063">
    <property type="entry name" value="SAM-dependent_MTases_sf"/>
</dbReference>
<dbReference type="InterPro" id="IPR002905">
    <property type="entry name" value="Trm1"/>
</dbReference>
<keyword evidence="3 10" id="KW-0808">Transferase</keyword>
<dbReference type="Gene3D" id="3.30.56.70">
    <property type="entry name" value="N2,N2-dimethylguanosine tRNA methyltransferase, C-terminal domain"/>
    <property type="match status" value="1"/>
</dbReference>
<evidence type="ECO:0000313" key="13">
    <source>
        <dbReference type="Proteomes" id="UP001549921"/>
    </source>
</evidence>
<keyword evidence="5 10" id="KW-0819">tRNA processing</keyword>
<feature type="compositionally biased region" description="Basic and acidic residues" evidence="11">
    <location>
        <begin position="552"/>
        <end position="572"/>
    </location>
</feature>
<dbReference type="PROSITE" id="PS51626">
    <property type="entry name" value="SAM_MT_TRM1"/>
    <property type="match status" value="1"/>
</dbReference>
<dbReference type="Pfam" id="PF02005">
    <property type="entry name" value="TRM"/>
    <property type="match status" value="1"/>
</dbReference>
<dbReference type="GO" id="GO:0160104">
    <property type="term" value="F:tRNA (guanine(26)-N2)-dimethyltransferase activity"/>
    <property type="evidence" value="ECO:0007669"/>
    <property type="project" value="UniProtKB-UniRule"/>
</dbReference>
<keyword evidence="2 10" id="KW-0489">Methyltransferase</keyword>
<sequence>MFLNIFSECQTLFMLLSMSKKCAFMQKIHKNPVKNMETSASEEVVLKKIVEGPAEIQLVSDGVFYNPVQEFNRDLSIAVLNVFTEEYITEKEALIQKKNKEKSGNESAEDGTPKVEVNLLEALAATGLRSIRYAKEVPNLTKILANDLSKKAVETMKVNFERNQVADKVEPSLDDACMLMYKHKHPATRFAAIDLDPYGCPSIFLDAAVQSVQDGGLLLVTATDMAVLAGNSPETCYCKYGAISLKTKCCHEMALRILLQCIESHANRYSRYIVPLLSISADFYIRVFVKVYSGAVHCKKTTSKLGMVYHCKGCDNMTLQPLGGFKPNPTEQRPDQEKAFLPAAPTVGTHCENCNQRHSLGGPVWAAPIHDERFVTSVLERVEGDDTQSLRTRNRIQGVLSMVREELQEVPFYHTLDKMCGRVHVTCMPMLLMRSAILNAGYKVSFSHAAKLSVKSAAPTAFLWDVVRAWAKKHPVNPKRIEADPIAKHILSQEMTHTVDLSERPDANPTSRRAGCLRFQFNPEPHWGPGSRSVVNVGEKRLAKAKRNQNKYTKEKNVAKRQHSESEEETRKKCNVYIEQVDCEK</sequence>
<dbReference type="NCBIfam" id="TIGR00308">
    <property type="entry name" value="TRM1"/>
    <property type="match status" value="1"/>
</dbReference>
<evidence type="ECO:0000256" key="2">
    <source>
        <dbReference type="ARBA" id="ARBA00022603"/>
    </source>
</evidence>
<evidence type="ECO:0000256" key="7">
    <source>
        <dbReference type="ARBA" id="ARBA00039099"/>
    </source>
</evidence>
<evidence type="ECO:0000256" key="4">
    <source>
        <dbReference type="ARBA" id="ARBA00022691"/>
    </source>
</evidence>
<keyword evidence="4 10" id="KW-0949">S-adenosyl-L-methionine</keyword>